<dbReference type="EMBL" id="JAXOVC010000002">
    <property type="protein sequence ID" value="KAK4506240.1"/>
    <property type="molecule type" value="Genomic_DNA"/>
</dbReference>
<dbReference type="SUPFAM" id="SSF54427">
    <property type="entry name" value="NTF2-like"/>
    <property type="match status" value="1"/>
</dbReference>
<accession>A0ABR0EXS7</accession>
<proteinExistence type="predicted"/>
<sequence length="182" mass="20714">MPKAHSKSSMDALFPGYSTKQHSTSSSPNSTTEMTTPPSDGNAAPPDGSMSPGQEVEYLSRQVFQVTLNKTPPPWLQDHISSAFRADFDNYPASQTWDEQVETFRDIYKNNPSYVPDIMNIVVDVSEHNTHADAFMVIETIGRPENVRRHSTARLKWRRRDGRWEIYHLLGIRTPFATFDNI</sequence>
<evidence type="ECO:0000313" key="3">
    <source>
        <dbReference type="Proteomes" id="UP001305779"/>
    </source>
</evidence>
<dbReference type="InterPro" id="IPR032710">
    <property type="entry name" value="NTF2-like_dom_sf"/>
</dbReference>
<feature type="compositionally biased region" description="Polar residues" evidence="1">
    <location>
        <begin position="18"/>
        <end position="39"/>
    </location>
</feature>
<reference evidence="2 3" key="1">
    <citation type="journal article" date="2023" name="G3 (Bethesda)">
        <title>A chromosome-level genome assembly of Zasmidium syzygii isolated from banana leaves.</title>
        <authorList>
            <person name="van Westerhoven A.C."/>
            <person name="Mehrabi R."/>
            <person name="Talebi R."/>
            <person name="Steentjes M.B.F."/>
            <person name="Corcolon B."/>
            <person name="Chong P.A."/>
            <person name="Kema G.H.J."/>
            <person name="Seidl M.F."/>
        </authorList>
    </citation>
    <scope>NUCLEOTIDE SEQUENCE [LARGE SCALE GENOMIC DNA]</scope>
    <source>
        <strain evidence="2 3">P124</strain>
    </source>
</reference>
<feature type="region of interest" description="Disordered" evidence="1">
    <location>
        <begin position="1"/>
        <end position="53"/>
    </location>
</feature>
<gene>
    <name evidence="2" type="ORF">PRZ48_004205</name>
</gene>
<evidence type="ECO:0008006" key="4">
    <source>
        <dbReference type="Google" id="ProtNLM"/>
    </source>
</evidence>
<evidence type="ECO:0000256" key="1">
    <source>
        <dbReference type="SAM" id="MobiDB-lite"/>
    </source>
</evidence>
<evidence type="ECO:0000313" key="2">
    <source>
        <dbReference type="EMBL" id="KAK4506240.1"/>
    </source>
</evidence>
<organism evidence="2 3">
    <name type="scientific">Zasmidium cellare</name>
    <name type="common">Wine cellar mold</name>
    <name type="synonym">Racodium cellare</name>
    <dbReference type="NCBI Taxonomy" id="395010"/>
    <lineage>
        <taxon>Eukaryota</taxon>
        <taxon>Fungi</taxon>
        <taxon>Dikarya</taxon>
        <taxon>Ascomycota</taxon>
        <taxon>Pezizomycotina</taxon>
        <taxon>Dothideomycetes</taxon>
        <taxon>Dothideomycetidae</taxon>
        <taxon>Mycosphaerellales</taxon>
        <taxon>Mycosphaerellaceae</taxon>
        <taxon>Zasmidium</taxon>
    </lineage>
</organism>
<name>A0ABR0EXS7_ZASCE</name>
<dbReference type="Proteomes" id="UP001305779">
    <property type="component" value="Unassembled WGS sequence"/>
</dbReference>
<protein>
    <recommendedName>
        <fullName evidence="4">SnoaL-like domain-containing protein</fullName>
    </recommendedName>
</protein>
<keyword evidence="3" id="KW-1185">Reference proteome</keyword>
<comment type="caution">
    <text evidence="2">The sequence shown here is derived from an EMBL/GenBank/DDBJ whole genome shotgun (WGS) entry which is preliminary data.</text>
</comment>